<dbReference type="GO" id="GO:0030246">
    <property type="term" value="F:carbohydrate binding"/>
    <property type="evidence" value="ECO:0007669"/>
    <property type="project" value="InterPro"/>
</dbReference>
<evidence type="ECO:0000259" key="2">
    <source>
        <dbReference type="Pfam" id="PF06452"/>
    </source>
</evidence>
<accession>A0A099KF84</accession>
<dbReference type="CDD" id="cd09620">
    <property type="entry name" value="CBM9_like_3"/>
    <property type="match status" value="1"/>
</dbReference>
<dbReference type="AlphaFoldDB" id="A0A099KF84"/>
<organism evidence="3 4">
    <name type="scientific">Colwellia psychrerythraea</name>
    <name type="common">Vibrio psychroerythus</name>
    <dbReference type="NCBI Taxonomy" id="28229"/>
    <lineage>
        <taxon>Bacteria</taxon>
        <taxon>Pseudomonadati</taxon>
        <taxon>Pseudomonadota</taxon>
        <taxon>Gammaproteobacteria</taxon>
        <taxon>Alteromonadales</taxon>
        <taxon>Colwelliaceae</taxon>
        <taxon>Colwellia</taxon>
    </lineage>
</organism>
<name>A0A099KF84_COLPS</name>
<feature type="domain" description="Carbohydrate-binding" evidence="2">
    <location>
        <begin position="43"/>
        <end position="236"/>
    </location>
</feature>
<proteinExistence type="predicted"/>
<dbReference type="OrthoDB" id="9786766at2"/>
<dbReference type="Proteomes" id="UP000029843">
    <property type="component" value="Unassembled WGS sequence"/>
</dbReference>
<evidence type="ECO:0000256" key="1">
    <source>
        <dbReference type="SAM" id="SignalP"/>
    </source>
</evidence>
<dbReference type="SUPFAM" id="SSF49344">
    <property type="entry name" value="CBD9-like"/>
    <property type="match status" value="1"/>
</dbReference>
<dbReference type="EMBL" id="JQED01000047">
    <property type="protein sequence ID" value="KGJ88283.1"/>
    <property type="molecule type" value="Genomic_DNA"/>
</dbReference>
<comment type="caution">
    <text evidence="3">The sequence shown here is derived from an EMBL/GenBank/DDBJ whole genome shotgun (WGS) entry which is preliminary data.</text>
</comment>
<evidence type="ECO:0000313" key="4">
    <source>
        <dbReference type="Proteomes" id="UP000029843"/>
    </source>
</evidence>
<reference evidence="3 4" key="1">
    <citation type="submission" date="2014-08" db="EMBL/GenBank/DDBJ databases">
        <title>Genomic and Phenotypic Diversity of Colwellia psychrerythraea strains from Disparate Marine Basins.</title>
        <authorList>
            <person name="Techtmann S.M."/>
            <person name="Stelling S.C."/>
            <person name="Utturkar S.M."/>
            <person name="Alshibli N."/>
            <person name="Harris A."/>
            <person name="Brown S.D."/>
            <person name="Hazen T.C."/>
        </authorList>
    </citation>
    <scope>NUCLEOTIDE SEQUENCE [LARGE SCALE GENOMIC DNA]</scope>
    <source>
        <strain evidence="3 4">ND2E</strain>
    </source>
</reference>
<gene>
    <name evidence="3" type="ORF">ND2E_4119</name>
</gene>
<evidence type="ECO:0000313" key="3">
    <source>
        <dbReference type="EMBL" id="KGJ88283.1"/>
    </source>
</evidence>
<feature type="chain" id="PRO_5001948574" description="Carbohydrate-binding domain-containing protein" evidence="1">
    <location>
        <begin position="22"/>
        <end position="239"/>
    </location>
</feature>
<dbReference type="GO" id="GO:0004553">
    <property type="term" value="F:hydrolase activity, hydrolyzing O-glycosyl compounds"/>
    <property type="evidence" value="ECO:0007669"/>
    <property type="project" value="InterPro"/>
</dbReference>
<protein>
    <recommendedName>
        <fullName evidence="2">Carbohydrate-binding domain-containing protein</fullName>
    </recommendedName>
</protein>
<keyword evidence="1" id="KW-0732">Signal</keyword>
<dbReference type="Gene3D" id="2.60.40.1190">
    <property type="match status" value="1"/>
</dbReference>
<dbReference type="InterPro" id="IPR010502">
    <property type="entry name" value="Carb-bd_dom_fam9"/>
</dbReference>
<dbReference type="Pfam" id="PF06452">
    <property type="entry name" value="CBM9_1"/>
    <property type="match status" value="1"/>
</dbReference>
<dbReference type="GO" id="GO:0016052">
    <property type="term" value="P:carbohydrate catabolic process"/>
    <property type="evidence" value="ECO:0007669"/>
    <property type="project" value="InterPro"/>
</dbReference>
<dbReference type="RefSeq" id="WP_052056855.1">
    <property type="nucleotide sequence ID" value="NZ_JQED01000047.1"/>
</dbReference>
<feature type="signal peptide" evidence="1">
    <location>
        <begin position="1"/>
        <end position="21"/>
    </location>
</feature>
<sequence precursor="true">MLVKLFIIFVICLSYSATLYATSSTCGKSYQLTTIANNSIALDGLAEDPAWAKANIISDFSLPWKESQAQKTRFMALIDDSHLYFHFSSTDSSVALKKHWQGEETVVLEDRVEIFFSKDLTLNSYFALEIDAAGRVLDYHSTFYRQFDPQWHFTELLLSAVNTVNGYSIEGSISLKSLALLSIPPFNALQPVYVGLFRADLKNTPEKQRAEWISWINPDTAMPDFHVASAFGCFFLAAH</sequence>
<dbReference type="PATRIC" id="fig|28229.4.peg.3457"/>